<dbReference type="InterPro" id="IPR011989">
    <property type="entry name" value="ARM-like"/>
</dbReference>
<name>A0A1E1W594_PECGO</name>
<reference evidence="4" key="1">
    <citation type="submission" date="2015-09" db="EMBL/GenBank/DDBJ databases">
        <title>De novo assembly of Pectinophora gossypiella (Pink Bollworm) gut transcriptome.</title>
        <authorList>
            <person name="Tassone E.E."/>
        </authorList>
    </citation>
    <scope>NUCLEOTIDE SEQUENCE</scope>
</reference>
<dbReference type="SUPFAM" id="SSF48371">
    <property type="entry name" value="ARM repeat"/>
    <property type="match status" value="1"/>
</dbReference>
<dbReference type="AlphaFoldDB" id="A0A1E1W594"/>
<dbReference type="GO" id="GO:0006915">
    <property type="term" value="P:apoptotic process"/>
    <property type="evidence" value="ECO:0007669"/>
    <property type="project" value="UniProtKB-KW"/>
</dbReference>
<dbReference type="GO" id="GO:0005634">
    <property type="term" value="C:nucleus"/>
    <property type="evidence" value="ECO:0007669"/>
    <property type="project" value="TreeGrafter"/>
</dbReference>
<comment type="similarity">
    <text evidence="1">Belongs to the API5 family.</text>
</comment>
<dbReference type="GO" id="GO:0043066">
    <property type="term" value="P:negative regulation of apoptotic process"/>
    <property type="evidence" value="ECO:0007669"/>
    <property type="project" value="TreeGrafter"/>
</dbReference>
<dbReference type="Gene3D" id="1.25.10.10">
    <property type="entry name" value="Leucine-rich Repeat Variant"/>
    <property type="match status" value="1"/>
</dbReference>
<dbReference type="Pfam" id="PF05918">
    <property type="entry name" value="API5"/>
    <property type="match status" value="1"/>
</dbReference>
<dbReference type="PANTHER" id="PTHR12758">
    <property type="entry name" value="APOPTOSIS INHIBITOR 5-RELATED"/>
    <property type="match status" value="1"/>
</dbReference>
<evidence type="ECO:0000256" key="1">
    <source>
        <dbReference type="ARBA" id="ARBA00009515"/>
    </source>
</evidence>
<keyword evidence="2" id="KW-0053">Apoptosis</keyword>
<protein>
    <recommendedName>
        <fullName evidence="5">Apoptosis inhibitor 5</fullName>
    </recommendedName>
</protein>
<evidence type="ECO:0000256" key="3">
    <source>
        <dbReference type="SAM" id="MobiDB-lite"/>
    </source>
</evidence>
<accession>A0A1E1W594</accession>
<evidence type="ECO:0000256" key="2">
    <source>
        <dbReference type="ARBA" id="ARBA00022703"/>
    </source>
</evidence>
<feature type="compositionally biased region" description="Basic and acidic residues" evidence="3">
    <location>
        <begin position="343"/>
        <end position="361"/>
    </location>
</feature>
<evidence type="ECO:0000313" key="4">
    <source>
        <dbReference type="EMBL" id="JAT82153.1"/>
    </source>
</evidence>
<dbReference type="EMBL" id="GDQN01008901">
    <property type="protein sequence ID" value="JAT82153.1"/>
    <property type="molecule type" value="Transcribed_RNA"/>
</dbReference>
<evidence type="ECO:0008006" key="5">
    <source>
        <dbReference type="Google" id="ProtNLM"/>
    </source>
</evidence>
<proteinExistence type="inferred from homology"/>
<sequence length="427" mass="48300">MSTDNIEKLYQNYGVLADAKDDISKHEKEYKEILAAVKGSDKEKRLASQFIAKFFNSFPNLAEQALEAQFDLCEDDDVAIRKQAIKDLPNLCKDHKEHTQRIADILAQLLQSDDATEINVVTNSLLTILKADPKGALTGLFSQIHQNVDSEVGNEVVRERCIKFLATKVKQLGREVINKEAEDLIITECKKILEDVVAGEFEHIMDLLTWSRLGKNPIGKKELVQIIAALAFSPDDWHPEDPEYIDRLLQCTQHALPLLSPQVDSTQFVNIFCEYVLPRWNEITTPEGTDPKLELLKIFAEITDHCGQLEDAQKKIDTVYDLVMIYLPEAPVEEIEKAVEKVAEKADEKSESTETKTEEAKTTPSLQFSHVECALFGLHALCRKTPEALSADPARLKALRLRLQYTARLTQGYIKKLKEVTQAKKSR</sequence>
<dbReference type="OrthoDB" id="19224at2759"/>
<dbReference type="PANTHER" id="PTHR12758:SF19">
    <property type="entry name" value="APOPTOSIS INHIBITOR 5"/>
    <property type="match status" value="1"/>
</dbReference>
<gene>
    <name evidence="4" type="ORF">g.7793</name>
</gene>
<dbReference type="InterPro" id="IPR008383">
    <property type="entry name" value="API5"/>
</dbReference>
<dbReference type="GO" id="GO:0003723">
    <property type="term" value="F:RNA binding"/>
    <property type="evidence" value="ECO:0007669"/>
    <property type="project" value="TreeGrafter"/>
</dbReference>
<dbReference type="InterPro" id="IPR016024">
    <property type="entry name" value="ARM-type_fold"/>
</dbReference>
<organism evidence="4">
    <name type="scientific">Pectinophora gossypiella</name>
    <name type="common">Cotton pink bollworm</name>
    <name type="synonym">Depressaria gossypiella</name>
    <dbReference type="NCBI Taxonomy" id="13191"/>
    <lineage>
        <taxon>Eukaryota</taxon>
        <taxon>Metazoa</taxon>
        <taxon>Ecdysozoa</taxon>
        <taxon>Arthropoda</taxon>
        <taxon>Hexapoda</taxon>
        <taxon>Insecta</taxon>
        <taxon>Pterygota</taxon>
        <taxon>Neoptera</taxon>
        <taxon>Endopterygota</taxon>
        <taxon>Lepidoptera</taxon>
        <taxon>Glossata</taxon>
        <taxon>Ditrysia</taxon>
        <taxon>Gelechioidea</taxon>
        <taxon>Gelechiidae</taxon>
        <taxon>Apatetrinae</taxon>
        <taxon>Pectinophora</taxon>
    </lineage>
</organism>
<feature type="region of interest" description="Disordered" evidence="3">
    <location>
        <begin position="343"/>
        <end position="363"/>
    </location>
</feature>